<name>A0A0P0YCM5_ORYSJ</name>
<evidence type="ECO:0000313" key="3">
    <source>
        <dbReference type="EMBL" id="BAT17854.1"/>
    </source>
</evidence>
<dbReference type="Gramene" id="Os12t0586500-01">
    <property type="protein sequence ID" value="Os12t0586500-01"/>
    <property type="gene ID" value="Os12g0586500"/>
</dbReference>
<evidence type="ECO:0000313" key="4">
    <source>
        <dbReference type="Proteomes" id="UP000059680"/>
    </source>
</evidence>
<gene>
    <name evidence="3" type="ordered locus">Os12g0586500</name>
    <name evidence="3" type="ORF">OSNPB_120586500</name>
</gene>
<keyword evidence="4" id="KW-1185">Reference proteome</keyword>
<keyword evidence="2" id="KW-0472">Membrane</keyword>
<dbReference type="InParanoid" id="A0A0P0YCM5"/>
<proteinExistence type="predicted"/>
<organism evidence="3 4">
    <name type="scientific">Oryza sativa subsp. japonica</name>
    <name type="common">Rice</name>
    <dbReference type="NCBI Taxonomy" id="39947"/>
    <lineage>
        <taxon>Eukaryota</taxon>
        <taxon>Viridiplantae</taxon>
        <taxon>Streptophyta</taxon>
        <taxon>Embryophyta</taxon>
        <taxon>Tracheophyta</taxon>
        <taxon>Spermatophyta</taxon>
        <taxon>Magnoliopsida</taxon>
        <taxon>Liliopsida</taxon>
        <taxon>Poales</taxon>
        <taxon>Poaceae</taxon>
        <taxon>BOP clade</taxon>
        <taxon>Oryzoideae</taxon>
        <taxon>Oryzeae</taxon>
        <taxon>Oryzinae</taxon>
        <taxon>Oryza</taxon>
        <taxon>Oryza sativa</taxon>
    </lineage>
</organism>
<sequence>HHTHTHTHQLPPTPDRSAGWIRKTLATSAARSQIPERASEREWKRRRRRRRREYVVGVLDGLGLAALVEVGGEAEAALGVLDDAAELAPPPERLLRRVLRLHPAEILLQVAARSSWLVAAAAAAAASSLPPGGVAAPARG</sequence>
<dbReference type="Proteomes" id="UP000059680">
    <property type="component" value="Chromosome 12"/>
</dbReference>
<accession>A0A0P0YCM5</accession>
<reference evidence="3 4" key="2">
    <citation type="journal article" date="2013" name="Plant Cell Physiol.">
        <title>Rice Annotation Project Database (RAP-DB): an integrative and interactive database for rice genomics.</title>
        <authorList>
            <person name="Sakai H."/>
            <person name="Lee S.S."/>
            <person name="Tanaka T."/>
            <person name="Numa H."/>
            <person name="Kim J."/>
            <person name="Kawahara Y."/>
            <person name="Wakimoto H."/>
            <person name="Yang C.C."/>
            <person name="Iwamoto M."/>
            <person name="Abe T."/>
            <person name="Yamada Y."/>
            <person name="Muto A."/>
            <person name="Inokuchi H."/>
            <person name="Ikemura T."/>
            <person name="Matsumoto T."/>
            <person name="Sasaki T."/>
            <person name="Itoh T."/>
        </authorList>
    </citation>
    <scope>NUCLEOTIDE SEQUENCE [LARGE SCALE GENOMIC DNA]</scope>
    <source>
        <strain evidence="4">cv. Nipponbare</strain>
    </source>
</reference>
<keyword evidence="2" id="KW-1133">Transmembrane helix</keyword>
<feature type="region of interest" description="Disordered" evidence="1">
    <location>
        <begin position="29"/>
        <end position="49"/>
    </location>
</feature>
<feature type="non-terminal residue" evidence="3">
    <location>
        <position position="140"/>
    </location>
</feature>
<dbReference type="EMBL" id="AP014968">
    <property type="protein sequence ID" value="BAT17854.1"/>
    <property type="molecule type" value="Genomic_DNA"/>
</dbReference>
<keyword evidence="2" id="KW-0812">Transmembrane</keyword>
<feature type="transmembrane region" description="Helical" evidence="2">
    <location>
        <begin position="54"/>
        <end position="72"/>
    </location>
</feature>
<reference evidence="3 4" key="3">
    <citation type="journal article" date="2013" name="Rice">
        <title>Improvement of the Oryza sativa Nipponbare reference genome using next generation sequence and optical map data.</title>
        <authorList>
            <person name="Kawahara Y."/>
            <person name="de la Bastide M."/>
            <person name="Hamilton J.P."/>
            <person name="Kanamori H."/>
            <person name="McCombie W.R."/>
            <person name="Ouyang S."/>
            <person name="Schwartz D.C."/>
            <person name="Tanaka T."/>
            <person name="Wu J."/>
            <person name="Zhou S."/>
            <person name="Childs K.L."/>
            <person name="Davidson R.M."/>
            <person name="Lin H."/>
            <person name="Quesada-Ocampo L."/>
            <person name="Vaillancourt B."/>
            <person name="Sakai H."/>
            <person name="Lee S.S."/>
            <person name="Kim J."/>
            <person name="Numa H."/>
            <person name="Itoh T."/>
            <person name="Buell C.R."/>
            <person name="Matsumoto T."/>
        </authorList>
    </citation>
    <scope>NUCLEOTIDE SEQUENCE [LARGE SCALE GENOMIC DNA]</scope>
    <source>
        <strain evidence="4">cv. Nipponbare</strain>
    </source>
</reference>
<protein>
    <submittedName>
        <fullName evidence="3">Os12g0586500 protein</fullName>
    </submittedName>
</protein>
<evidence type="ECO:0000256" key="1">
    <source>
        <dbReference type="SAM" id="MobiDB-lite"/>
    </source>
</evidence>
<dbReference type="PaxDb" id="39947-A0A0P0YCM5"/>
<dbReference type="AlphaFoldDB" id="A0A0P0YCM5"/>
<reference evidence="4" key="1">
    <citation type="journal article" date="2005" name="Nature">
        <title>The map-based sequence of the rice genome.</title>
        <authorList>
            <consortium name="International rice genome sequencing project (IRGSP)"/>
            <person name="Matsumoto T."/>
            <person name="Wu J."/>
            <person name="Kanamori H."/>
            <person name="Katayose Y."/>
            <person name="Fujisawa M."/>
            <person name="Namiki N."/>
            <person name="Mizuno H."/>
            <person name="Yamamoto K."/>
            <person name="Antonio B.A."/>
            <person name="Baba T."/>
            <person name="Sakata K."/>
            <person name="Nagamura Y."/>
            <person name="Aoki H."/>
            <person name="Arikawa K."/>
            <person name="Arita K."/>
            <person name="Bito T."/>
            <person name="Chiden Y."/>
            <person name="Fujitsuka N."/>
            <person name="Fukunaka R."/>
            <person name="Hamada M."/>
            <person name="Harada C."/>
            <person name="Hayashi A."/>
            <person name="Hijishita S."/>
            <person name="Honda M."/>
            <person name="Hosokawa S."/>
            <person name="Ichikawa Y."/>
            <person name="Idonuma A."/>
            <person name="Iijima M."/>
            <person name="Ikeda M."/>
            <person name="Ikeno M."/>
            <person name="Ito K."/>
            <person name="Ito S."/>
            <person name="Ito T."/>
            <person name="Ito Y."/>
            <person name="Ito Y."/>
            <person name="Iwabuchi A."/>
            <person name="Kamiya K."/>
            <person name="Karasawa W."/>
            <person name="Kurita K."/>
            <person name="Katagiri S."/>
            <person name="Kikuta A."/>
            <person name="Kobayashi H."/>
            <person name="Kobayashi N."/>
            <person name="Machita K."/>
            <person name="Maehara T."/>
            <person name="Masukawa M."/>
            <person name="Mizubayashi T."/>
            <person name="Mukai Y."/>
            <person name="Nagasaki H."/>
            <person name="Nagata Y."/>
            <person name="Naito S."/>
            <person name="Nakashima M."/>
            <person name="Nakama Y."/>
            <person name="Nakamichi Y."/>
            <person name="Nakamura M."/>
            <person name="Meguro A."/>
            <person name="Negishi M."/>
            <person name="Ohta I."/>
            <person name="Ohta T."/>
            <person name="Okamoto M."/>
            <person name="Ono N."/>
            <person name="Saji S."/>
            <person name="Sakaguchi M."/>
            <person name="Sakai K."/>
            <person name="Shibata M."/>
            <person name="Shimokawa T."/>
            <person name="Song J."/>
            <person name="Takazaki Y."/>
            <person name="Terasawa K."/>
            <person name="Tsugane M."/>
            <person name="Tsuji K."/>
            <person name="Ueda S."/>
            <person name="Waki K."/>
            <person name="Yamagata H."/>
            <person name="Yamamoto M."/>
            <person name="Yamamoto S."/>
            <person name="Yamane H."/>
            <person name="Yoshiki S."/>
            <person name="Yoshihara R."/>
            <person name="Yukawa K."/>
            <person name="Zhong H."/>
            <person name="Yano M."/>
            <person name="Yuan Q."/>
            <person name="Ouyang S."/>
            <person name="Liu J."/>
            <person name="Jones K.M."/>
            <person name="Gansberger K."/>
            <person name="Moffat K."/>
            <person name="Hill J."/>
            <person name="Bera J."/>
            <person name="Fadrosh D."/>
            <person name="Jin S."/>
            <person name="Johri S."/>
            <person name="Kim M."/>
            <person name="Overton L."/>
            <person name="Reardon M."/>
            <person name="Tsitrin T."/>
            <person name="Vuong H."/>
            <person name="Weaver B."/>
            <person name="Ciecko A."/>
            <person name="Tallon L."/>
            <person name="Jackson J."/>
            <person name="Pai G."/>
            <person name="Aken S.V."/>
            <person name="Utterback T."/>
            <person name="Reidmuller S."/>
            <person name="Feldblyum T."/>
            <person name="Hsiao J."/>
            <person name="Zismann V."/>
            <person name="Iobst S."/>
            <person name="de Vazeille A.R."/>
            <person name="Buell C.R."/>
            <person name="Ying K."/>
            <person name="Li Y."/>
            <person name="Lu T."/>
            <person name="Huang Y."/>
            <person name="Zhao Q."/>
            <person name="Feng Q."/>
            <person name="Zhang L."/>
            <person name="Zhu J."/>
            <person name="Weng Q."/>
            <person name="Mu J."/>
            <person name="Lu Y."/>
            <person name="Fan D."/>
            <person name="Liu Y."/>
            <person name="Guan J."/>
            <person name="Zhang Y."/>
            <person name="Yu S."/>
            <person name="Liu X."/>
            <person name="Zhang Y."/>
            <person name="Hong G."/>
            <person name="Han B."/>
            <person name="Choisne N."/>
            <person name="Demange N."/>
            <person name="Orjeda G."/>
            <person name="Samain S."/>
            <person name="Cattolico L."/>
            <person name="Pelletier E."/>
            <person name="Couloux A."/>
            <person name="Segurens B."/>
            <person name="Wincker P."/>
            <person name="D'Hont A."/>
            <person name="Scarpelli C."/>
            <person name="Weissenbach J."/>
            <person name="Salanoubat M."/>
            <person name="Quetier F."/>
            <person name="Yu Y."/>
            <person name="Kim H.R."/>
            <person name="Rambo T."/>
            <person name="Currie J."/>
            <person name="Collura K."/>
            <person name="Luo M."/>
            <person name="Yang T."/>
            <person name="Ammiraju J.S.S."/>
            <person name="Engler F."/>
            <person name="Soderlund C."/>
            <person name="Wing R.A."/>
            <person name="Palmer L.E."/>
            <person name="de la Bastide M."/>
            <person name="Spiegel L."/>
            <person name="Nascimento L."/>
            <person name="Zutavern T."/>
            <person name="O'Shaughnessy A."/>
            <person name="Dike S."/>
            <person name="Dedhia N."/>
            <person name="Preston R."/>
            <person name="Balija V."/>
            <person name="McCombie W.R."/>
            <person name="Chow T."/>
            <person name="Chen H."/>
            <person name="Chung M."/>
            <person name="Chen C."/>
            <person name="Shaw J."/>
            <person name="Wu H."/>
            <person name="Hsiao K."/>
            <person name="Chao Y."/>
            <person name="Chu M."/>
            <person name="Cheng C."/>
            <person name="Hour A."/>
            <person name="Lee P."/>
            <person name="Lin S."/>
            <person name="Lin Y."/>
            <person name="Liou J."/>
            <person name="Liu S."/>
            <person name="Hsing Y."/>
            <person name="Raghuvanshi S."/>
            <person name="Mohanty A."/>
            <person name="Bharti A.K."/>
            <person name="Gaur A."/>
            <person name="Gupta V."/>
            <person name="Kumar D."/>
            <person name="Ravi V."/>
            <person name="Vij S."/>
            <person name="Kapur A."/>
            <person name="Khurana P."/>
            <person name="Khurana P."/>
            <person name="Khurana J.P."/>
            <person name="Tyagi A.K."/>
            <person name="Gaikwad K."/>
            <person name="Singh A."/>
            <person name="Dalal V."/>
            <person name="Srivastava S."/>
            <person name="Dixit A."/>
            <person name="Pal A.K."/>
            <person name="Ghazi I.A."/>
            <person name="Yadav M."/>
            <person name="Pandit A."/>
            <person name="Bhargava A."/>
            <person name="Sureshbabu K."/>
            <person name="Batra K."/>
            <person name="Sharma T.R."/>
            <person name="Mohapatra T."/>
            <person name="Singh N.K."/>
            <person name="Messing J."/>
            <person name="Nelson A.B."/>
            <person name="Fuks G."/>
            <person name="Kavchok S."/>
            <person name="Keizer G."/>
            <person name="Linton E."/>
            <person name="Llaca V."/>
            <person name="Song R."/>
            <person name="Tanyolac B."/>
            <person name="Young S."/>
            <person name="Ho-Il K."/>
            <person name="Hahn J.H."/>
            <person name="Sangsakoo G."/>
            <person name="Vanavichit A."/>
            <person name="de Mattos Luiz.A.T."/>
            <person name="Zimmer P.D."/>
            <person name="Malone G."/>
            <person name="Dellagostin O."/>
            <person name="de Oliveira A.C."/>
            <person name="Bevan M."/>
            <person name="Bancroft I."/>
            <person name="Minx P."/>
            <person name="Cordum H."/>
            <person name="Wilson R."/>
            <person name="Cheng Z."/>
            <person name="Jin W."/>
            <person name="Jiang J."/>
            <person name="Leong S.A."/>
            <person name="Iwama H."/>
            <person name="Gojobori T."/>
            <person name="Itoh T."/>
            <person name="Niimura Y."/>
            <person name="Fujii Y."/>
            <person name="Habara T."/>
            <person name="Sakai H."/>
            <person name="Sato Y."/>
            <person name="Wilson G."/>
            <person name="Kumar K."/>
            <person name="McCouch S."/>
            <person name="Juretic N."/>
            <person name="Hoen D."/>
            <person name="Wright S."/>
            <person name="Bruskiewich R."/>
            <person name="Bureau T."/>
            <person name="Miyao A."/>
            <person name="Hirochika H."/>
            <person name="Nishikawa T."/>
            <person name="Kadowaki K."/>
            <person name="Sugiura M."/>
            <person name="Burr B."/>
            <person name="Sasaki T."/>
        </authorList>
    </citation>
    <scope>NUCLEOTIDE SEQUENCE [LARGE SCALE GENOMIC DNA]</scope>
    <source>
        <strain evidence="4">cv. Nipponbare</strain>
    </source>
</reference>
<evidence type="ECO:0000256" key="2">
    <source>
        <dbReference type="SAM" id="Phobius"/>
    </source>
</evidence>